<proteinExistence type="predicted"/>
<accession>A0AAD5B9H1</accession>
<evidence type="ECO:0000313" key="1">
    <source>
        <dbReference type="EMBL" id="KAI5630407.1"/>
    </source>
</evidence>
<dbReference type="Proteomes" id="UP001205998">
    <property type="component" value="Unassembled WGS sequence"/>
</dbReference>
<name>A0AAD5B9H1_SILAS</name>
<gene>
    <name evidence="1" type="ORF">C0J50_10274</name>
</gene>
<evidence type="ECO:0000313" key="2">
    <source>
        <dbReference type="Proteomes" id="UP001205998"/>
    </source>
</evidence>
<keyword evidence="2" id="KW-1185">Reference proteome</keyword>
<dbReference type="Gene3D" id="1.20.1250.10">
    <property type="match status" value="1"/>
</dbReference>
<dbReference type="InterPro" id="IPR009079">
    <property type="entry name" value="4_helix_cytokine-like_core"/>
</dbReference>
<reference evidence="1" key="1">
    <citation type="submission" date="2018-07" db="EMBL/GenBank/DDBJ databases">
        <title>Comparative genomics of catfishes provides insights into carnivory and benthic adaptation.</title>
        <authorList>
            <person name="Zhang Y."/>
            <person name="Wang D."/>
            <person name="Peng Z."/>
            <person name="Zheng S."/>
            <person name="Shao F."/>
            <person name="Tao W."/>
        </authorList>
    </citation>
    <scope>NUCLEOTIDE SEQUENCE</scope>
    <source>
        <strain evidence="1">Chongqing</strain>
    </source>
</reference>
<dbReference type="EMBL" id="MU526172">
    <property type="protein sequence ID" value="KAI5630407.1"/>
    <property type="molecule type" value="Genomic_DNA"/>
</dbReference>
<organism evidence="1 2">
    <name type="scientific">Silurus asotus</name>
    <name type="common">Amur catfish</name>
    <name type="synonym">Parasilurus asotus</name>
    <dbReference type="NCBI Taxonomy" id="30991"/>
    <lineage>
        <taxon>Eukaryota</taxon>
        <taxon>Metazoa</taxon>
        <taxon>Chordata</taxon>
        <taxon>Craniata</taxon>
        <taxon>Vertebrata</taxon>
        <taxon>Euteleostomi</taxon>
        <taxon>Actinopterygii</taxon>
        <taxon>Neopterygii</taxon>
        <taxon>Teleostei</taxon>
        <taxon>Ostariophysi</taxon>
        <taxon>Siluriformes</taxon>
        <taxon>Siluridae</taxon>
        <taxon>Silurus</taxon>
    </lineage>
</organism>
<dbReference type="AlphaFoldDB" id="A0AAD5B9H1"/>
<sequence>MKKRSRRGRPYRSLSQSILGVQLDLRDLMRQVNAQLLILRMSKNKEYYTHTPPPTSPTSTRSALDLILSSSLSTTNIPADTPGRNQLSLRNISRSSTSQWGTVLKGYVILRDLERYLSRLVRDYTLLRAKS</sequence>
<protein>
    <submittedName>
        <fullName evidence="1">Uncharacterized protein</fullName>
    </submittedName>
</protein>
<comment type="caution">
    <text evidence="1">The sequence shown here is derived from an EMBL/GenBank/DDBJ whole genome shotgun (WGS) entry which is preliminary data.</text>
</comment>